<dbReference type="KEGG" id="many:MANY_36270"/>
<evidence type="ECO:0000313" key="3">
    <source>
        <dbReference type="EMBL" id="BBZ78290.1"/>
    </source>
</evidence>
<dbReference type="Proteomes" id="UP000467249">
    <property type="component" value="Chromosome"/>
</dbReference>
<proteinExistence type="predicted"/>
<evidence type="ECO:0000313" key="4">
    <source>
        <dbReference type="Proteomes" id="UP000467249"/>
    </source>
</evidence>
<keyword evidence="2" id="KW-1133">Transmembrane helix</keyword>
<name>A0A6N4W8G6_9MYCO</name>
<feature type="region of interest" description="Disordered" evidence="1">
    <location>
        <begin position="30"/>
        <end position="51"/>
    </location>
</feature>
<organism evidence="3 4">
    <name type="scientific">Mycolicibacterium anyangense</name>
    <dbReference type="NCBI Taxonomy" id="1431246"/>
    <lineage>
        <taxon>Bacteria</taxon>
        <taxon>Bacillati</taxon>
        <taxon>Actinomycetota</taxon>
        <taxon>Actinomycetes</taxon>
        <taxon>Mycobacteriales</taxon>
        <taxon>Mycobacteriaceae</taxon>
        <taxon>Mycolicibacterium</taxon>
    </lineage>
</organism>
<feature type="compositionally biased region" description="Basic residues" evidence="1">
    <location>
        <begin position="30"/>
        <end position="39"/>
    </location>
</feature>
<protein>
    <submittedName>
        <fullName evidence="3">Uncharacterized protein</fullName>
    </submittedName>
</protein>
<reference evidence="3 4" key="1">
    <citation type="journal article" date="2019" name="Emerg. Microbes Infect.">
        <title>Comprehensive subspecies identification of 175 nontuberculous mycobacteria species based on 7547 genomic profiles.</title>
        <authorList>
            <person name="Matsumoto Y."/>
            <person name="Kinjo T."/>
            <person name="Motooka D."/>
            <person name="Nabeya D."/>
            <person name="Jung N."/>
            <person name="Uechi K."/>
            <person name="Horii T."/>
            <person name="Iida T."/>
            <person name="Fujita J."/>
            <person name="Nakamura S."/>
        </authorList>
    </citation>
    <scope>NUCLEOTIDE SEQUENCE [LARGE SCALE GENOMIC DNA]</scope>
    <source>
        <strain evidence="3 4">JCM 30275</strain>
    </source>
</reference>
<evidence type="ECO:0000256" key="2">
    <source>
        <dbReference type="SAM" id="Phobius"/>
    </source>
</evidence>
<sequence length="51" mass="5629">MPEFHEFHPIGGVAMVGALGPGVGVLVHPARAKPRTARRQRIDEVRRMAQQ</sequence>
<keyword evidence="2" id="KW-0812">Transmembrane</keyword>
<keyword evidence="2" id="KW-0472">Membrane</keyword>
<dbReference type="AlphaFoldDB" id="A0A6N4W8G6"/>
<dbReference type="EMBL" id="AP022620">
    <property type="protein sequence ID" value="BBZ78290.1"/>
    <property type="molecule type" value="Genomic_DNA"/>
</dbReference>
<evidence type="ECO:0000256" key="1">
    <source>
        <dbReference type="SAM" id="MobiDB-lite"/>
    </source>
</evidence>
<feature type="transmembrane region" description="Helical" evidence="2">
    <location>
        <begin position="12"/>
        <end position="30"/>
    </location>
</feature>
<keyword evidence="4" id="KW-1185">Reference proteome</keyword>
<gene>
    <name evidence="3" type="ORF">MANY_36270</name>
</gene>
<accession>A0A6N4W8G6</accession>
<feature type="compositionally biased region" description="Basic and acidic residues" evidence="1">
    <location>
        <begin position="40"/>
        <end position="51"/>
    </location>
</feature>